<keyword evidence="3" id="KW-1185">Reference proteome</keyword>
<evidence type="ECO:0000313" key="3">
    <source>
        <dbReference type="Proteomes" id="UP000709336"/>
    </source>
</evidence>
<gene>
    <name evidence="2" type="ORF">HCJ96_14555</name>
</gene>
<evidence type="ECO:0000313" key="2">
    <source>
        <dbReference type="EMBL" id="NMH61250.1"/>
    </source>
</evidence>
<evidence type="ECO:0000256" key="1">
    <source>
        <dbReference type="SAM" id="SignalP"/>
    </source>
</evidence>
<keyword evidence="1" id="KW-0732">Signal</keyword>
<comment type="caution">
    <text evidence="2">The sequence shown here is derived from an EMBL/GenBank/DDBJ whole genome shotgun (WGS) entry which is preliminary data.</text>
</comment>
<accession>A0ABX1R477</accession>
<sequence>MRYRNILPVCFSAISLSMVASVAFAESYPASLEEDLVSVCRTSAENDRLGLRRSVAKFSINSKIVAPAYKMLGEGLICNGMTLSAFTEYYGATDTLRVLDRYVVPTSIEIRDLNASRTVPEDISVTFTQTSR</sequence>
<dbReference type="EMBL" id="JAATNW010000007">
    <property type="protein sequence ID" value="NMH61250.1"/>
    <property type="molecule type" value="Genomic_DNA"/>
</dbReference>
<feature type="signal peptide" evidence="1">
    <location>
        <begin position="1"/>
        <end position="25"/>
    </location>
</feature>
<name>A0ABX1R477_9ALTE</name>
<protein>
    <submittedName>
        <fullName evidence="2">DUF3718 domain-containing protein</fullName>
    </submittedName>
</protein>
<dbReference type="RefSeq" id="WP_169211798.1">
    <property type="nucleotide sequence ID" value="NZ_JAATNW010000007.1"/>
</dbReference>
<organism evidence="2 3">
    <name type="scientific">Alteromonas ponticola</name>
    <dbReference type="NCBI Taxonomy" id="2720613"/>
    <lineage>
        <taxon>Bacteria</taxon>
        <taxon>Pseudomonadati</taxon>
        <taxon>Pseudomonadota</taxon>
        <taxon>Gammaproteobacteria</taxon>
        <taxon>Alteromonadales</taxon>
        <taxon>Alteromonadaceae</taxon>
        <taxon>Alteromonas/Salinimonas group</taxon>
        <taxon>Alteromonas</taxon>
    </lineage>
</organism>
<feature type="chain" id="PRO_5047111594" evidence="1">
    <location>
        <begin position="26"/>
        <end position="132"/>
    </location>
</feature>
<dbReference type="Proteomes" id="UP000709336">
    <property type="component" value="Unassembled WGS sequence"/>
</dbReference>
<reference evidence="2 3" key="1">
    <citation type="submission" date="2020-03" db="EMBL/GenBank/DDBJ databases">
        <title>Alteromonas ponticola sp. nov., isolated from seawater.</title>
        <authorList>
            <person name="Yoon J.-H."/>
            <person name="Kim Y.-O."/>
        </authorList>
    </citation>
    <scope>NUCLEOTIDE SEQUENCE [LARGE SCALE GENOMIC DNA]</scope>
    <source>
        <strain evidence="2 3">MYP5</strain>
    </source>
</reference>
<proteinExistence type="predicted"/>